<dbReference type="PROSITE" id="PS00107">
    <property type="entry name" value="PROTEIN_KINASE_ATP"/>
    <property type="match status" value="1"/>
</dbReference>
<evidence type="ECO:0000256" key="2">
    <source>
        <dbReference type="ARBA" id="ARBA00012429"/>
    </source>
</evidence>
<dbReference type="Gene3D" id="3.30.200.20">
    <property type="entry name" value="Phosphorylase Kinase, domain 1"/>
    <property type="match status" value="1"/>
</dbReference>
<dbReference type="InterPro" id="IPR000719">
    <property type="entry name" value="Prot_kinase_dom"/>
</dbReference>
<keyword evidence="9 10" id="KW-0067">ATP-binding</keyword>
<dbReference type="SMART" id="SM00109">
    <property type="entry name" value="C1"/>
    <property type="match status" value="2"/>
</dbReference>
<gene>
    <name evidence="13" type="ORF">IZO911_LOCUS1085</name>
    <name evidence="14" type="ORF">KXQ929_LOCUS8277</name>
</gene>
<dbReference type="CDD" id="cd05123">
    <property type="entry name" value="STKc_AGC"/>
    <property type="match status" value="1"/>
</dbReference>
<name>A0A813MBH1_9BILA</name>
<dbReference type="Proteomes" id="UP000663868">
    <property type="component" value="Unassembled WGS sequence"/>
</dbReference>
<dbReference type="InterPro" id="IPR046349">
    <property type="entry name" value="C1-like_sf"/>
</dbReference>
<dbReference type="PRINTS" id="PR00008">
    <property type="entry name" value="DAGPEDOMAIN"/>
</dbReference>
<evidence type="ECO:0000256" key="4">
    <source>
        <dbReference type="ARBA" id="ARBA00022679"/>
    </source>
</evidence>
<keyword evidence="8" id="KW-0862">Zinc</keyword>
<dbReference type="GO" id="GO:0046872">
    <property type="term" value="F:metal ion binding"/>
    <property type="evidence" value="ECO:0007669"/>
    <property type="project" value="UniProtKB-KW"/>
</dbReference>
<dbReference type="Gene3D" id="3.30.60.20">
    <property type="match status" value="2"/>
</dbReference>
<dbReference type="Proteomes" id="UP000663860">
    <property type="component" value="Unassembled WGS sequence"/>
</dbReference>
<evidence type="ECO:0000313" key="15">
    <source>
        <dbReference type="Proteomes" id="UP000663860"/>
    </source>
</evidence>
<feature type="binding site" evidence="10">
    <location>
        <position position="400"/>
    </location>
    <ligand>
        <name>ATP</name>
        <dbReference type="ChEBI" id="CHEBI:30616"/>
    </ligand>
</feature>
<dbReference type="EMBL" id="CAJNOE010000005">
    <property type="protein sequence ID" value="CAF0716377.1"/>
    <property type="molecule type" value="Genomic_DNA"/>
</dbReference>
<dbReference type="PANTHER" id="PTHR24351">
    <property type="entry name" value="RIBOSOMAL PROTEIN S6 KINASE"/>
    <property type="match status" value="1"/>
</dbReference>
<keyword evidence="6 10" id="KW-0547">Nucleotide-binding</keyword>
<dbReference type="Pfam" id="PF00130">
    <property type="entry name" value="C1_1"/>
    <property type="match status" value="1"/>
</dbReference>
<dbReference type="EMBL" id="CAJOBB010000356">
    <property type="protein sequence ID" value="CAF3660241.1"/>
    <property type="molecule type" value="Genomic_DNA"/>
</dbReference>
<proteinExistence type="inferred from homology"/>
<evidence type="ECO:0000259" key="11">
    <source>
        <dbReference type="PROSITE" id="PS50011"/>
    </source>
</evidence>
<dbReference type="SUPFAM" id="SSF56112">
    <property type="entry name" value="Protein kinase-like (PK-like)"/>
    <property type="match status" value="1"/>
</dbReference>
<evidence type="ECO:0000256" key="7">
    <source>
        <dbReference type="ARBA" id="ARBA00022777"/>
    </source>
</evidence>
<dbReference type="PROSITE" id="PS00479">
    <property type="entry name" value="ZF_DAG_PE_1"/>
    <property type="match status" value="1"/>
</dbReference>
<keyword evidence="5" id="KW-0479">Metal-binding</keyword>
<dbReference type="InterPro" id="IPR002219">
    <property type="entry name" value="PKC_DAG/PE"/>
</dbReference>
<reference evidence="13" key="1">
    <citation type="submission" date="2021-02" db="EMBL/GenBank/DDBJ databases">
        <authorList>
            <person name="Nowell W R."/>
        </authorList>
    </citation>
    <scope>NUCLEOTIDE SEQUENCE</scope>
</reference>
<evidence type="ECO:0000256" key="5">
    <source>
        <dbReference type="ARBA" id="ARBA00022723"/>
    </source>
</evidence>
<evidence type="ECO:0000256" key="3">
    <source>
        <dbReference type="ARBA" id="ARBA00022527"/>
    </source>
</evidence>
<evidence type="ECO:0000256" key="10">
    <source>
        <dbReference type="PROSITE-ProRule" id="PRU10141"/>
    </source>
</evidence>
<keyword evidence="4" id="KW-0808">Transferase</keyword>
<evidence type="ECO:0000256" key="6">
    <source>
        <dbReference type="ARBA" id="ARBA00022741"/>
    </source>
</evidence>
<dbReference type="InterPro" id="IPR020454">
    <property type="entry name" value="DAG/PE-bd"/>
</dbReference>
<dbReference type="GO" id="GO:0004697">
    <property type="term" value="F:diacylglycerol-dependent serine/threonine kinase activity"/>
    <property type="evidence" value="ECO:0007669"/>
    <property type="project" value="UniProtKB-EC"/>
</dbReference>
<evidence type="ECO:0000313" key="13">
    <source>
        <dbReference type="EMBL" id="CAF0716377.1"/>
    </source>
</evidence>
<evidence type="ECO:0000259" key="12">
    <source>
        <dbReference type="PROSITE" id="PS50081"/>
    </source>
</evidence>
<dbReference type="AlphaFoldDB" id="A0A813MBH1"/>
<evidence type="ECO:0000256" key="9">
    <source>
        <dbReference type="ARBA" id="ARBA00022840"/>
    </source>
</evidence>
<feature type="domain" description="Phorbol-ester/DAG-type" evidence="12">
    <location>
        <begin position="161"/>
        <end position="211"/>
    </location>
</feature>
<dbReference type="Pfam" id="PF00069">
    <property type="entry name" value="Pkinase"/>
    <property type="match status" value="1"/>
</dbReference>
<dbReference type="InterPro" id="IPR017441">
    <property type="entry name" value="Protein_kinase_ATP_BS"/>
</dbReference>
<evidence type="ECO:0000256" key="8">
    <source>
        <dbReference type="ARBA" id="ARBA00022833"/>
    </source>
</evidence>
<dbReference type="EC" id="2.7.11.13" evidence="2"/>
<comment type="similarity">
    <text evidence="1">Belongs to the protein kinase superfamily. AGC Ser/Thr protein kinase family. PKC subfamily.</text>
</comment>
<keyword evidence="3" id="KW-0723">Serine/threonine-protein kinase</keyword>
<evidence type="ECO:0000313" key="14">
    <source>
        <dbReference type="EMBL" id="CAF3660241.1"/>
    </source>
</evidence>
<dbReference type="InterPro" id="IPR011009">
    <property type="entry name" value="Kinase-like_dom_sf"/>
</dbReference>
<keyword evidence="7" id="KW-0418">Kinase</keyword>
<dbReference type="SUPFAM" id="SSF57889">
    <property type="entry name" value="Cysteine-rich domain"/>
    <property type="match status" value="2"/>
</dbReference>
<dbReference type="PROSITE" id="PS50081">
    <property type="entry name" value="ZF_DAG_PE_2"/>
    <property type="match status" value="2"/>
</dbReference>
<dbReference type="InterPro" id="IPR045270">
    <property type="entry name" value="STKc_AGC"/>
</dbReference>
<protein>
    <recommendedName>
        <fullName evidence="2">protein kinase C</fullName>
        <ecNumber evidence="2">2.7.11.13</ecNumber>
    </recommendedName>
</protein>
<accession>A0A813MBH1</accession>
<feature type="domain" description="Protein kinase" evidence="11">
    <location>
        <begin position="371"/>
        <end position="638"/>
    </location>
</feature>
<organism evidence="13 15">
    <name type="scientific">Adineta steineri</name>
    <dbReference type="NCBI Taxonomy" id="433720"/>
    <lineage>
        <taxon>Eukaryota</taxon>
        <taxon>Metazoa</taxon>
        <taxon>Spiralia</taxon>
        <taxon>Gnathifera</taxon>
        <taxon>Rotifera</taxon>
        <taxon>Eurotatoria</taxon>
        <taxon>Bdelloidea</taxon>
        <taxon>Adinetida</taxon>
        <taxon>Adinetidae</taxon>
        <taxon>Adineta</taxon>
    </lineage>
</organism>
<evidence type="ECO:0000256" key="1">
    <source>
        <dbReference type="ARBA" id="ARBA00005490"/>
    </source>
</evidence>
<feature type="domain" description="Phorbol-ester/DAG-type" evidence="12">
    <location>
        <begin position="233"/>
        <end position="303"/>
    </location>
</feature>
<sequence length="726" mass="83381">MENNVLRIRIISFKDSAKQNINNILCYIKKLTNLPSNTDSTMILAPSDTAETCVCSVNETFDWRIDDGNYCQLVFLTSKSRSKAIADLILWFNYLFEYVTDPKHNKESHTELLCTAMIRRDYQFEFTVQLLRDSKTLVPYLSSAIKQRQYDKISSRQSIRGHLMKLQQFNHPVHCAICHGFIWGLHHQGFECSQCFLVTHKKCNQHIPFWCRRSLFPEPPSLNGSSRISIHIPHTFKQHDAPFVRALVTRNHGHCNHCGSAIFRNALKCTQLNLTNKIIETPLNLECHFIIHEHCQPNVPPMCTIPYNSMAEAMADARDLIHRGVRIHYSNQEIEVTHSRSSSFDISWLDPLPEFDFEKHNTIFLPKIADFEYIGRVGDGAFAQVYCVQHISSKQYLAVKVADGKNDQARQQLEVEKQILFRYSRGNPYMIKAYCTFHQGSKLFLVMELVQGGTLYHKIQTTRMNEDEIRFYLAEIICVLQYLHSNNIVYRDLKLEHAVVCTEGHIRVVDYGLGRLLKTSDETCHTFCGTYSYMAPEVQCLETKATKEGYSYPVDFWALGIMFFQMLSGELFDYPPQSFSNTNEETNESKNIVDILGLPRHASSEAYSCIYGLLENDPKKRLGTPDSPHGLLRNHPFFKAGRKIDWENIDEGVFKSMVKHVSAAMVTSDASIYRPLATLSMDRGSHGKAEWIAAGQSTCTLAEDEQFKSFDYINQSSWLELIQSDV</sequence>
<dbReference type="PROSITE" id="PS50011">
    <property type="entry name" value="PROTEIN_KINASE_DOM"/>
    <property type="match status" value="1"/>
</dbReference>
<dbReference type="Gene3D" id="1.10.510.10">
    <property type="entry name" value="Transferase(Phosphotransferase) domain 1"/>
    <property type="match status" value="1"/>
</dbReference>
<comment type="caution">
    <text evidence="13">The sequence shown here is derived from an EMBL/GenBank/DDBJ whole genome shotgun (WGS) entry which is preliminary data.</text>
</comment>
<dbReference type="GO" id="GO:0005524">
    <property type="term" value="F:ATP binding"/>
    <property type="evidence" value="ECO:0007669"/>
    <property type="project" value="UniProtKB-UniRule"/>
</dbReference>